<dbReference type="InterPro" id="IPR013670">
    <property type="entry name" value="EcoEI_R_C_dom"/>
</dbReference>
<dbReference type="InterPro" id="IPR025285">
    <property type="entry name" value="DUF4145"/>
</dbReference>
<dbReference type="CDD" id="cd18799">
    <property type="entry name" value="SF2_C_EcoAI-like"/>
    <property type="match status" value="1"/>
</dbReference>
<name>A0A4R8M2P8_9BACT</name>
<dbReference type="Pfam" id="PF04313">
    <property type="entry name" value="HSDR_N"/>
    <property type="match status" value="1"/>
</dbReference>
<dbReference type="SMART" id="SM00487">
    <property type="entry name" value="DEXDc"/>
    <property type="match status" value="1"/>
</dbReference>
<gene>
    <name evidence="3" type="ORF">C8D99_11642</name>
</gene>
<proteinExistence type="predicted"/>
<accession>A0A4R8M2P8</accession>
<dbReference type="GO" id="GO:0003677">
    <property type="term" value="F:DNA binding"/>
    <property type="evidence" value="ECO:0007669"/>
    <property type="project" value="UniProtKB-KW"/>
</dbReference>
<organism evidence="3 4">
    <name type="scientific">Aminivibrio pyruvatiphilus</name>
    <dbReference type="NCBI Taxonomy" id="1005740"/>
    <lineage>
        <taxon>Bacteria</taxon>
        <taxon>Thermotogati</taxon>
        <taxon>Synergistota</taxon>
        <taxon>Synergistia</taxon>
        <taxon>Synergistales</taxon>
        <taxon>Aminobacteriaceae</taxon>
        <taxon>Aminivibrio</taxon>
    </lineage>
</organism>
<dbReference type="Pfam" id="PF13643">
    <property type="entry name" value="DUF4145"/>
    <property type="match status" value="1"/>
</dbReference>
<dbReference type="PROSITE" id="PS51192">
    <property type="entry name" value="HELICASE_ATP_BIND_1"/>
    <property type="match status" value="1"/>
</dbReference>
<dbReference type="OrthoDB" id="9758243at2"/>
<dbReference type="SUPFAM" id="SSF52540">
    <property type="entry name" value="P-loop containing nucleoside triphosphate hydrolases"/>
    <property type="match status" value="2"/>
</dbReference>
<dbReference type="RefSeq" id="WP_133958323.1">
    <property type="nucleotide sequence ID" value="NZ_SORI01000016.1"/>
</dbReference>
<evidence type="ECO:0000256" key="1">
    <source>
        <dbReference type="SAM" id="MobiDB-lite"/>
    </source>
</evidence>
<dbReference type="PANTHER" id="PTHR47396">
    <property type="entry name" value="TYPE I RESTRICTION ENZYME ECOKI R PROTEIN"/>
    <property type="match status" value="1"/>
</dbReference>
<dbReference type="Pfam" id="PF04851">
    <property type="entry name" value="ResIII"/>
    <property type="match status" value="1"/>
</dbReference>
<dbReference type="Gene3D" id="3.40.50.300">
    <property type="entry name" value="P-loop containing nucleotide triphosphate hydrolases"/>
    <property type="match status" value="2"/>
</dbReference>
<protein>
    <submittedName>
        <fullName evidence="3">Type I restriction enzyme R subunit</fullName>
    </submittedName>
</protein>
<evidence type="ECO:0000313" key="4">
    <source>
        <dbReference type="Proteomes" id="UP000295066"/>
    </source>
</evidence>
<dbReference type="AlphaFoldDB" id="A0A4R8M2P8"/>
<dbReference type="EMBL" id="SORI01000016">
    <property type="protein sequence ID" value="TDY57066.1"/>
    <property type="molecule type" value="Genomic_DNA"/>
</dbReference>
<dbReference type="Pfam" id="PF00271">
    <property type="entry name" value="Helicase_C"/>
    <property type="match status" value="1"/>
</dbReference>
<evidence type="ECO:0000313" key="3">
    <source>
        <dbReference type="EMBL" id="TDY57066.1"/>
    </source>
</evidence>
<dbReference type="InterPro" id="IPR007409">
    <property type="entry name" value="Restrct_endonuc_type1_HsdR_N"/>
</dbReference>
<dbReference type="GO" id="GO:0009307">
    <property type="term" value="P:DNA restriction-modification system"/>
    <property type="evidence" value="ECO:0007669"/>
    <property type="project" value="UniProtKB-KW"/>
</dbReference>
<comment type="caution">
    <text evidence="3">The sequence shown here is derived from an EMBL/GenBank/DDBJ whole genome shotgun (WGS) entry which is preliminary data.</text>
</comment>
<dbReference type="GO" id="GO:0009035">
    <property type="term" value="F:type I site-specific deoxyribonuclease activity"/>
    <property type="evidence" value="ECO:0007669"/>
    <property type="project" value="UniProtKB-EC"/>
</dbReference>
<dbReference type="Proteomes" id="UP000295066">
    <property type="component" value="Unassembled WGS sequence"/>
</dbReference>
<dbReference type="CDD" id="cd18032">
    <property type="entry name" value="DEXHc_RE_I_III_res"/>
    <property type="match status" value="1"/>
</dbReference>
<dbReference type="InterPro" id="IPR050742">
    <property type="entry name" value="Helicase_Restrict-Modif_Enz"/>
</dbReference>
<dbReference type="Gene3D" id="3.90.1570.30">
    <property type="match status" value="1"/>
</dbReference>
<feature type="region of interest" description="Disordered" evidence="1">
    <location>
        <begin position="1031"/>
        <end position="1050"/>
    </location>
</feature>
<feature type="domain" description="Helicase ATP-binding" evidence="2">
    <location>
        <begin position="258"/>
        <end position="415"/>
    </location>
</feature>
<dbReference type="InterPro" id="IPR001650">
    <property type="entry name" value="Helicase_C-like"/>
</dbReference>
<dbReference type="PANTHER" id="PTHR47396:SF1">
    <property type="entry name" value="ATP-DEPENDENT HELICASE IRC3-RELATED"/>
    <property type="match status" value="1"/>
</dbReference>
<dbReference type="Pfam" id="PF08463">
    <property type="entry name" value="EcoEI_R_C"/>
    <property type="match status" value="1"/>
</dbReference>
<reference evidence="3 4" key="1">
    <citation type="submission" date="2019-03" db="EMBL/GenBank/DDBJ databases">
        <title>Genomic Encyclopedia of Type Strains, Phase IV (KMG-IV): sequencing the most valuable type-strain genomes for metagenomic binning, comparative biology and taxonomic classification.</title>
        <authorList>
            <person name="Goeker M."/>
        </authorList>
    </citation>
    <scope>NUCLEOTIDE SEQUENCE [LARGE SCALE GENOMIC DNA]</scope>
    <source>
        <strain evidence="3 4">DSM 25964</strain>
    </source>
</reference>
<dbReference type="GO" id="GO:0005829">
    <property type="term" value="C:cytosol"/>
    <property type="evidence" value="ECO:0007669"/>
    <property type="project" value="TreeGrafter"/>
</dbReference>
<dbReference type="InterPro" id="IPR014001">
    <property type="entry name" value="Helicase_ATP-bd"/>
</dbReference>
<dbReference type="GO" id="GO:0005524">
    <property type="term" value="F:ATP binding"/>
    <property type="evidence" value="ECO:0007669"/>
    <property type="project" value="UniProtKB-KW"/>
</dbReference>
<dbReference type="InterPro" id="IPR006935">
    <property type="entry name" value="Helicase/UvrB_N"/>
</dbReference>
<sequence>MSNFAFLPDVFRSIAESAARAEGYIRGDPRAACFHARFTLEAAVHWLYRHDPSLSPPYDDSLGALLHEPSFQNLVPQAVFQKTRVIRKLGNRAVHDARPVTESEALQAVKELQHLCYWLALDGTRDREYRVTGMPNREGTGYADYVLWGDDGKPLGVVEAKRTTADPEKGRQQAKLYADCIEAMHGQRPVIFFTNGYETWIWDDTAYPPRRAAGFYSKDDLSRLVTRRTLRKQLDVADVQEGIAGRYYQKRAIGSIFAHFSTSRRKALLVMATGTGKTRTAVALVDAMQRAGWVKRALFLADRVALVNQAVAAFKKHLPESGPVNLVTERDGDGRVYVCTYPTMTGLIDRYGNGEGHFGPGFFDLVIIDEAHRSVYRKYGAVFRYFDSLLLGLTATPREDVDRNTYDLFELEQGVPTDAYELETAVADGFLVPPRAEQVDLKFPREGIDYNTLTDDEKVQWESLDWGDESEEGHLPERVNAGAVNNWLFNGDTADRALRYLMDHGHRVDGGDRLAKTIIFARNHEHAAFLQERFDRNYPRYAGHFARVIDNTVKYAQSLIDDFSGKDSPPHIAISVDMLDTGIDIPEAANLVFFKPVYSRIKFWQMVGRGTRLCPDLFGPGLDKEDFRIFDFCCNYDFFGLKPEGIEGRDALPLAARLFSGRARLLGRLQADPGLDPEGILRKSLGDVLYGEVRSMNRENFIVRMHLGAVDRFRERPAWESLSPSDLGTLTEEVALLPSETGEDRIESRLFDLTVLRMELALAEGDPALFEKHRRRVTEIASLLEEKAAIPAVKERLPFLAAVQEESFWEGIGLEQVEEVRLQLRELAPFLDRKKKTVVYSEFTDEIRGVREVGDRSLPKMTGEQYEKKVKEYIRSHPDLLVIHRLRNNLPLTETDLRGLEGALREIGEEHGEQLLRGLLARKGAPSLSWFVRSLVGLDRTAAREAFSRFLSDRSLTAPQIRFVETVIDQLTARGVMEPSALYEPPFTMLDSRGPDALFSGREKVIRGIFSALDAAHLGLTGLRDTWRVAGGGTERGSGDTFASGEGAEK</sequence>
<dbReference type="InterPro" id="IPR027417">
    <property type="entry name" value="P-loop_NTPase"/>
</dbReference>
<evidence type="ECO:0000259" key="2">
    <source>
        <dbReference type="PROSITE" id="PS51192"/>
    </source>
</evidence>
<keyword evidence="4" id="KW-1185">Reference proteome</keyword>